<gene>
    <name evidence="2" type="ORF">I3517_19630</name>
</gene>
<proteinExistence type="predicted"/>
<dbReference type="Proteomes" id="UP000627573">
    <property type="component" value="Unassembled WGS sequence"/>
</dbReference>
<evidence type="ECO:0000259" key="1">
    <source>
        <dbReference type="Pfam" id="PF14594"/>
    </source>
</evidence>
<feature type="domain" description="Gp28/Gp37-like" evidence="1">
    <location>
        <begin position="32"/>
        <end position="513"/>
    </location>
</feature>
<dbReference type="Pfam" id="PF14594">
    <property type="entry name" value="Sipho_Gp37"/>
    <property type="match status" value="1"/>
</dbReference>
<keyword evidence="3" id="KW-1185">Reference proteome</keyword>
<evidence type="ECO:0000313" key="2">
    <source>
        <dbReference type="EMBL" id="MBH5144815.1"/>
    </source>
</evidence>
<organism evidence="2 3">
    <name type="scientific">Rhodococcus erythropolis</name>
    <name type="common">Arthrobacter picolinophilus</name>
    <dbReference type="NCBI Taxonomy" id="1833"/>
    <lineage>
        <taxon>Bacteria</taxon>
        <taxon>Bacillati</taxon>
        <taxon>Actinomycetota</taxon>
        <taxon>Actinomycetes</taxon>
        <taxon>Mycobacteriales</taxon>
        <taxon>Nocardiaceae</taxon>
        <taxon>Rhodococcus</taxon>
        <taxon>Rhodococcus erythropolis group</taxon>
    </lineage>
</organism>
<accession>A0A8I1A2E6</accession>
<name>A0A8I1A2E6_RHOER</name>
<sequence length="542" mass="60185">MPSTLMTPDEVRKAIRQRTIERISIMRSRPKITLYDKNWRNPVPIMGEVTASFEEKLNDTGEGDLTLFGNHKVREWIIEELGDDEDLHIRVQMAGKEWTGKAVSITNRGDDKGFEYIDIKFQHEYQHCKRITCYSNPLLPAELQAPKIWAYAGPSIYGIKTLIFLNLLRRFGPLWGLPENLFDPSSWASNLNPANWPIVVIPGDFFGDTSMWQVITTRFGNLHDVIAPVLADAGLQVVVKRWFPGMPQPAPNHFILTEPTLTIDVVDKSGYRGKNGNIFDGLLHLVTDIADDLINEVVTEVTGAPNPPEYSLSGHLGTNPQRPFVTWRNAQRTGVSGIGQWQATVHKALAGAIVTGGHSPDWVNAGLKLIANAILGYIGAMFGNAGLALGIFDSVIEDVVLAFHRMANPMRQNRMGIRGPGYGEWWEASGGTGASLSALMAIRAGFDKTKAYRSYKVSVVNFAPWRVGEHFDLGDRTAVEIGKRGTYYIDHVYGLKLSWSRDQDPRYDIAIGDDRKEQTPGAMLSRQVEGLKAMLQAVGVSS</sequence>
<dbReference type="RefSeq" id="WP_158170864.1">
    <property type="nucleotide sequence ID" value="NZ_JAECSB010000069.1"/>
</dbReference>
<protein>
    <recommendedName>
        <fullName evidence="1">Gp28/Gp37-like domain-containing protein</fullName>
    </recommendedName>
</protein>
<comment type="caution">
    <text evidence="2">The sequence shown here is derived from an EMBL/GenBank/DDBJ whole genome shotgun (WGS) entry which is preliminary data.</text>
</comment>
<dbReference type="AlphaFoldDB" id="A0A8I1A2E6"/>
<reference evidence="2 3" key="1">
    <citation type="submission" date="2020-12" db="EMBL/GenBank/DDBJ databases">
        <title>Draft genome sequence of furan degrading bacterial strain FUR100.</title>
        <authorList>
            <person name="Woiski C."/>
        </authorList>
    </citation>
    <scope>NUCLEOTIDE SEQUENCE [LARGE SCALE GENOMIC DNA]</scope>
    <source>
        <strain evidence="2 3">FUR100</strain>
    </source>
</reference>
<dbReference type="InterPro" id="IPR029432">
    <property type="entry name" value="Gp28/Gp37-like_dom"/>
</dbReference>
<evidence type="ECO:0000313" key="3">
    <source>
        <dbReference type="Proteomes" id="UP000627573"/>
    </source>
</evidence>
<dbReference type="EMBL" id="JAECSB010000069">
    <property type="protein sequence ID" value="MBH5144815.1"/>
    <property type="molecule type" value="Genomic_DNA"/>
</dbReference>